<feature type="transmembrane region" description="Helical" evidence="12">
    <location>
        <begin position="154"/>
        <end position="174"/>
    </location>
</feature>
<evidence type="ECO:0000256" key="5">
    <source>
        <dbReference type="ARBA" id="ARBA00022832"/>
    </source>
</evidence>
<dbReference type="GO" id="GO:0016020">
    <property type="term" value="C:membrane"/>
    <property type="evidence" value="ECO:0007669"/>
    <property type="project" value="UniProtKB-SubCell"/>
</dbReference>
<keyword evidence="9" id="KW-0443">Lipid metabolism</keyword>
<evidence type="ECO:0000256" key="3">
    <source>
        <dbReference type="ARBA" id="ARBA00022516"/>
    </source>
</evidence>
<keyword evidence="8" id="KW-0408">Iron</keyword>
<evidence type="ECO:0000256" key="6">
    <source>
        <dbReference type="ARBA" id="ARBA00022989"/>
    </source>
</evidence>
<dbReference type="EMBL" id="PIPP01000002">
    <property type="protein sequence ID" value="RUO37669.1"/>
    <property type="molecule type" value="Genomic_DNA"/>
</dbReference>
<organism evidence="14 15">
    <name type="scientific">Aliidiomarina shirensis</name>
    <dbReference type="NCBI Taxonomy" id="1048642"/>
    <lineage>
        <taxon>Bacteria</taxon>
        <taxon>Pseudomonadati</taxon>
        <taxon>Pseudomonadota</taxon>
        <taxon>Gammaproteobacteria</taxon>
        <taxon>Alteromonadales</taxon>
        <taxon>Idiomarinaceae</taxon>
        <taxon>Aliidiomarina</taxon>
    </lineage>
</organism>
<dbReference type="PANTHER" id="PTHR11351:SF31">
    <property type="entry name" value="DESATURASE 1, ISOFORM A-RELATED"/>
    <property type="match status" value="1"/>
</dbReference>
<dbReference type="GO" id="GO:0006633">
    <property type="term" value="P:fatty acid biosynthetic process"/>
    <property type="evidence" value="ECO:0007669"/>
    <property type="project" value="UniProtKB-KW"/>
</dbReference>
<comment type="subcellular location">
    <subcellularLocation>
        <location evidence="1">Membrane</location>
        <topology evidence="1">Multi-pass membrane protein</topology>
    </subcellularLocation>
</comment>
<evidence type="ECO:0000313" key="14">
    <source>
        <dbReference type="EMBL" id="RUO37669.1"/>
    </source>
</evidence>
<keyword evidence="5" id="KW-0276">Fatty acid metabolism</keyword>
<feature type="transmembrane region" description="Helical" evidence="12">
    <location>
        <begin position="6"/>
        <end position="31"/>
    </location>
</feature>
<sequence>MKKPPIIWLNASLFTITFLVAAVGTPLYLFYQGFSWGLFAAFVILAVYAGISITAGYHRLWSHRAWDGHWSVRLIFALGGALALQNSILHWSSDHREHHKHVDHKDNDPYSISRGFWFAHIGWMLREYHEHRYNDYSNVKDLQKDKIVMWQHKYYLPLTLFMNIGVPLLIGFALGQVWGALLIAGFLRLVIGHHTTFFINSLAHVWGKQTFTDKNSARDNGWIALLTYGEGYHNFHHIFSGDYRNGIRWYHFDPSKWLIRAFSWVGLAKNLKKANPYQIEKARLEMKIKRVVAKKPWLAERLQEEYEVMLGEMQTYYQSQKQWLTRRKQIHRQLRA</sequence>
<evidence type="ECO:0000256" key="12">
    <source>
        <dbReference type="SAM" id="Phobius"/>
    </source>
</evidence>
<dbReference type="RefSeq" id="WP_126807103.1">
    <property type="nucleotide sequence ID" value="NZ_PIPP01000002.1"/>
</dbReference>
<comment type="caution">
    <text evidence="14">The sequence shown here is derived from an EMBL/GenBank/DDBJ whole genome shotgun (WGS) entry which is preliminary data.</text>
</comment>
<dbReference type="PANTHER" id="PTHR11351">
    <property type="entry name" value="ACYL-COA DESATURASE"/>
    <property type="match status" value="1"/>
</dbReference>
<name>A0A432WV92_9GAMM</name>
<evidence type="ECO:0000256" key="9">
    <source>
        <dbReference type="ARBA" id="ARBA00023098"/>
    </source>
</evidence>
<evidence type="ECO:0000256" key="8">
    <source>
        <dbReference type="ARBA" id="ARBA00023004"/>
    </source>
</evidence>
<protein>
    <submittedName>
        <fullName evidence="14">Acyl-CoA desaturase</fullName>
    </submittedName>
</protein>
<feature type="domain" description="Fatty acid desaturase" evidence="13">
    <location>
        <begin position="35"/>
        <end position="261"/>
    </location>
</feature>
<dbReference type="GO" id="GO:0016717">
    <property type="term" value="F:oxidoreductase activity, acting on paired donors, with oxidation of a pair of donors resulting in the reduction of molecular oxygen to two molecules of water"/>
    <property type="evidence" value="ECO:0007669"/>
    <property type="project" value="InterPro"/>
</dbReference>
<evidence type="ECO:0000313" key="15">
    <source>
        <dbReference type="Proteomes" id="UP000286934"/>
    </source>
</evidence>
<evidence type="ECO:0000256" key="4">
    <source>
        <dbReference type="ARBA" id="ARBA00022692"/>
    </source>
</evidence>
<evidence type="ECO:0000256" key="7">
    <source>
        <dbReference type="ARBA" id="ARBA00023002"/>
    </source>
</evidence>
<evidence type="ECO:0000256" key="11">
    <source>
        <dbReference type="ARBA" id="ARBA00023160"/>
    </source>
</evidence>
<evidence type="ECO:0000256" key="2">
    <source>
        <dbReference type="ARBA" id="ARBA00008749"/>
    </source>
</evidence>
<accession>A0A432WV92</accession>
<gene>
    <name evidence="14" type="ORF">CWE13_06890</name>
</gene>
<keyword evidence="6 12" id="KW-1133">Transmembrane helix</keyword>
<comment type="similarity">
    <text evidence="2">Belongs to the fatty acid desaturase type 2 family.</text>
</comment>
<dbReference type="InterPro" id="IPR015876">
    <property type="entry name" value="Acyl-CoA_DS"/>
</dbReference>
<feature type="transmembrane region" description="Helical" evidence="12">
    <location>
        <begin position="38"/>
        <end position="58"/>
    </location>
</feature>
<dbReference type="AlphaFoldDB" id="A0A432WV92"/>
<feature type="transmembrane region" description="Helical" evidence="12">
    <location>
        <begin position="180"/>
        <end position="199"/>
    </location>
</feature>
<keyword evidence="11" id="KW-0275">Fatty acid biosynthesis</keyword>
<keyword evidence="3" id="KW-0444">Lipid biosynthesis</keyword>
<evidence type="ECO:0000259" key="13">
    <source>
        <dbReference type="Pfam" id="PF00487"/>
    </source>
</evidence>
<proteinExistence type="inferred from homology"/>
<keyword evidence="7" id="KW-0560">Oxidoreductase</keyword>
<dbReference type="OrthoDB" id="19906at2"/>
<dbReference type="Pfam" id="PF00487">
    <property type="entry name" value="FA_desaturase"/>
    <property type="match status" value="1"/>
</dbReference>
<reference evidence="15" key="1">
    <citation type="journal article" date="2018" name="Front. Microbiol.">
        <title>Genome-Based Analysis Reveals the Taxonomy and Diversity of the Family Idiomarinaceae.</title>
        <authorList>
            <person name="Liu Y."/>
            <person name="Lai Q."/>
            <person name="Shao Z."/>
        </authorList>
    </citation>
    <scope>NUCLEOTIDE SEQUENCE [LARGE SCALE GENOMIC DNA]</scope>
    <source>
        <strain evidence="15">AIS</strain>
    </source>
</reference>
<evidence type="ECO:0000256" key="1">
    <source>
        <dbReference type="ARBA" id="ARBA00004141"/>
    </source>
</evidence>
<keyword evidence="15" id="KW-1185">Reference proteome</keyword>
<dbReference type="InterPro" id="IPR005804">
    <property type="entry name" value="FA_desaturase_dom"/>
</dbReference>
<dbReference type="Proteomes" id="UP000286934">
    <property type="component" value="Unassembled WGS sequence"/>
</dbReference>
<dbReference type="CDD" id="cd03505">
    <property type="entry name" value="Delta9-FADS-like"/>
    <property type="match status" value="1"/>
</dbReference>
<dbReference type="PRINTS" id="PR00075">
    <property type="entry name" value="FACDDSATRASE"/>
</dbReference>
<keyword evidence="10 12" id="KW-0472">Membrane</keyword>
<evidence type="ECO:0000256" key="10">
    <source>
        <dbReference type="ARBA" id="ARBA00023136"/>
    </source>
</evidence>
<keyword evidence="4 12" id="KW-0812">Transmembrane</keyword>